<feature type="region of interest" description="Disordered" evidence="5">
    <location>
        <begin position="51"/>
        <end position="98"/>
    </location>
</feature>
<sequence length="98" mass="10865">MDPNITLDGYADGDAVKEEVTKVFHVGLLCTQEISSFRPSVSRALQMLLDREKQPPAPTKPPFTDDATMELNETKEDIDWPRDPSSVANVSTGSFDPR</sequence>
<evidence type="ECO:0000256" key="1">
    <source>
        <dbReference type="ARBA" id="ARBA00022679"/>
    </source>
</evidence>
<dbReference type="EMBL" id="AMZH03009698">
    <property type="protein sequence ID" value="RRT56288.1"/>
    <property type="molecule type" value="Genomic_DNA"/>
</dbReference>
<keyword evidence="3" id="KW-0418">Kinase</keyword>
<evidence type="ECO:0000313" key="6">
    <source>
        <dbReference type="EMBL" id="RRT56288.1"/>
    </source>
</evidence>
<dbReference type="GO" id="GO:0005524">
    <property type="term" value="F:ATP binding"/>
    <property type="evidence" value="ECO:0007669"/>
    <property type="project" value="UniProtKB-KW"/>
</dbReference>
<evidence type="ECO:0000256" key="5">
    <source>
        <dbReference type="SAM" id="MobiDB-lite"/>
    </source>
</evidence>
<accession>A0A426YX47</accession>
<keyword evidence="1" id="KW-0808">Transferase</keyword>
<protein>
    <recommendedName>
        <fullName evidence="8">Serine-threonine/tyrosine-protein kinase catalytic domain-containing protein</fullName>
    </recommendedName>
</protein>
<name>A0A426YX47_ENSVE</name>
<evidence type="ECO:0000313" key="7">
    <source>
        <dbReference type="Proteomes" id="UP000287651"/>
    </source>
</evidence>
<reference evidence="6 7" key="1">
    <citation type="journal article" date="2014" name="Agronomy (Basel)">
        <title>A Draft Genome Sequence for Ensete ventricosum, the Drought-Tolerant Tree Against Hunger.</title>
        <authorList>
            <person name="Harrison J."/>
            <person name="Moore K.A."/>
            <person name="Paszkiewicz K."/>
            <person name="Jones T."/>
            <person name="Grant M."/>
            <person name="Ambacheew D."/>
            <person name="Muzemil S."/>
            <person name="Studholme D.J."/>
        </authorList>
    </citation>
    <scope>NUCLEOTIDE SEQUENCE [LARGE SCALE GENOMIC DNA]</scope>
</reference>
<evidence type="ECO:0000256" key="4">
    <source>
        <dbReference type="ARBA" id="ARBA00022840"/>
    </source>
</evidence>
<evidence type="ECO:0000256" key="3">
    <source>
        <dbReference type="ARBA" id="ARBA00022777"/>
    </source>
</evidence>
<comment type="caution">
    <text evidence="6">The sequence shown here is derived from an EMBL/GenBank/DDBJ whole genome shotgun (WGS) entry which is preliminary data.</text>
</comment>
<dbReference type="AlphaFoldDB" id="A0A426YX47"/>
<evidence type="ECO:0000256" key="2">
    <source>
        <dbReference type="ARBA" id="ARBA00022741"/>
    </source>
</evidence>
<dbReference type="GO" id="GO:0016301">
    <property type="term" value="F:kinase activity"/>
    <property type="evidence" value="ECO:0007669"/>
    <property type="project" value="UniProtKB-KW"/>
</dbReference>
<feature type="compositionally biased region" description="Basic and acidic residues" evidence="5">
    <location>
        <begin position="72"/>
        <end position="82"/>
    </location>
</feature>
<feature type="compositionally biased region" description="Polar residues" evidence="5">
    <location>
        <begin position="86"/>
        <end position="98"/>
    </location>
</feature>
<dbReference type="Proteomes" id="UP000287651">
    <property type="component" value="Unassembled WGS sequence"/>
</dbReference>
<dbReference type="PANTHER" id="PTHR47973">
    <property type="entry name" value="CYSTEINE-RICH RECEPTOR-LIKE PROTEIN KINASE 3"/>
    <property type="match status" value="1"/>
</dbReference>
<organism evidence="6 7">
    <name type="scientific">Ensete ventricosum</name>
    <name type="common">Abyssinian banana</name>
    <name type="synonym">Musa ensete</name>
    <dbReference type="NCBI Taxonomy" id="4639"/>
    <lineage>
        <taxon>Eukaryota</taxon>
        <taxon>Viridiplantae</taxon>
        <taxon>Streptophyta</taxon>
        <taxon>Embryophyta</taxon>
        <taxon>Tracheophyta</taxon>
        <taxon>Spermatophyta</taxon>
        <taxon>Magnoliopsida</taxon>
        <taxon>Liliopsida</taxon>
        <taxon>Zingiberales</taxon>
        <taxon>Musaceae</taxon>
        <taxon>Ensete</taxon>
    </lineage>
</organism>
<evidence type="ECO:0008006" key="8">
    <source>
        <dbReference type="Google" id="ProtNLM"/>
    </source>
</evidence>
<keyword evidence="4" id="KW-0067">ATP-binding</keyword>
<keyword evidence="2" id="KW-0547">Nucleotide-binding</keyword>
<proteinExistence type="predicted"/>
<gene>
    <name evidence="6" type="ORF">B296_00017152</name>
</gene>
<dbReference type="InterPro" id="IPR052059">
    <property type="entry name" value="CR_Ser/Thr_kinase"/>
</dbReference>